<evidence type="ECO:0000313" key="2">
    <source>
        <dbReference type="Proteomes" id="UP001300012"/>
    </source>
</evidence>
<protein>
    <submittedName>
        <fullName evidence="1">Uncharacterized protein</fullName>
    </submittedName>
</protein>
<proteinExistence type="predicted"/>
<sequence length="245" mass="28387">MEWWILYHDQKKNEMQAMHLRIQAKKQTSPTSYGDINQKNRNGYQIDLLIDAAVADKAIPLYCFYNRYFAGTSKNEVENETWKYAHASDIASTRNSKGEINDHYKKLDVFTTSMHSLATIAEKHPIKILQDFIKGNASVDGINYRHNDLPEYILDKLVTNELTTHPFFQLNPWFANSVSKSKLTRRKKKSDTFYSSILGTPTLFKFLKEVMTGLRSWLKDIFGFGVKNLPVIITVSKEPIFSEYD</sequence>
<accession>A0ABT1YK09</accession>
<comment type="caution">
    <text evidence="1">The sequence shown here is derived from an EMBL/GenBank/DDBJ whole genome shotgun (WGS) entry which is preliminary data.</text>
</comment>
<gene>
    <name evidence="1" type="ORF">NV381_20255</name>
</gene>
<dbReference type="Proteomes" id="UP001300012">
    <property type="component" value="Unassembled WGS sequence"/>
</dbReference>
<reference evidence="1 2" key="1">
    <citation type="submission" date="2022-08" db="EMBL/GenBank/DDBJ databases">
        <title>Paenibacillus endoradicis sp. nov., Paenibacillus radicibacter sp. nov and Paenibacillus pararadicis sp. nov., three cold-adapted plant growth-promoting bacteria isolated from root of Larix gmelinii in Great Khingan.</title>
        <authorList>
            <person name="Xue H."/>
        </authorList>
    </citation>
    <scope>NUCLEOTIDE SEQUENCE [LARGE SCALE GENOMIC DNA]</scope>
    <source>
        <strain evidence="1 2">N5-1-1-5</strain>
    </source>
</reference>
<dbReference type="EMBL" id="JANQBD010000015">
    <property type="protein sequence ID" value="MCR8633520.1"/>
    <property type="molecule type" value="Genomic_DNA"/>
</dbReference>
<dbReference type="Pfam" id="PF20320">
    <property type="entry name" value="DUF6615"/>
    <property type="match status" value="1"/>
</dbReference>
<keyword evidence="2" id="KW-1185">Reference proteome</keyword>
<evidence type="ECO:0000313" key="1">
    <source>
        <dbReference type="EMBL" id="MCR8633520.1"/>
    </source>
</evidence>
<organism evidence="1 2">
    <name type="scientific">Paenibacillus radicis</name>
    <name type="common">ex Xue et al. 2023</name>
    <dbReference type="NCBI Taxonomy" id="2972489"/>
    <lineage>
        <taxon>Bacteria</taxon>
        <taxon>Bacillati</taxon>
        <taxon>Bacillota</taxon>
        <taxon>Bacilli</taxon>
        <taxon>Bacillales</taxon>
        <taxon>Paenibacillaceae</taxon>
        <taxon>Paenibacillus</taxon>
    </lineage>
</organism>
<dbReference type="InterPro" id="IPR046723">
    <property type="entry name" value="DUF6615"/>
</dbReference>
<name>A0ABT1YK09_9BACL</name>